<keyword evidence="1" id="KW-0175">Coiled coil</keyword>
<organism evidence="2 3">
    <name type="scientific">Rhodohalobacter barkolensis</name>
    <dbReference type="NCBI Taxonomy" id="2053187"/>
    <lineage>
        <taxon>Bacteria</taxon>
        <taxon>Pseudomonadati</taxon>
        <taxon>Balneolota</taxon>
        <taxon>Balneolia</taxon>
        <taxon>Balneolales</taxon>
        <taxon>Balneolaceae</taxon>
        <taxon>Rhodohalobacter</taxon>
    </lineage>
</organism>
<keyword evidence="3" id="KW-1185">Reference proteome</keyword>
<reference evidence="2 3" key="1">
    <citation type="submission" date="2017-11" db="EMBL/GenBank/DDBJ databases">
        <title>Rhodohalobacter 15182 sp. nov., isolated from a salt lake.</title>
        <authorList>
            <person name="Han S."/>
        </authorList>
    </citation>
    <scope>NUCLEOTIDE SEQUENCE [LARGE SCALE GENOMIC DNA]</scope>
    <source>
        <strain evidence="2 3">15182</strain>
    </source>
</reference>
<protein>
    <submittedName>
        <fullName evidence="2">Uncharacterized protein</fullName>
    </submittedName>
</protein>
<dbReference type="EMBL" id="PISP01000001">
    <property type="protein sequence ID" value="PKD44332.1"/>
    <property type="molecule type" value="Genomic_DNA"/>
</dbReference>
<evidence type="ECO:0000313" key="3">
    <source>
        <dbReference type="Proteomes" id="UP000233398"/>
    </source>
</evidence>
<dbReference type="AlphaFoldDB" id="A0A2N0VJG3"/>
<proteinExistence type="predicted"/>
<evidence type="ECO:0000313" key="2">
    <source>
        <dbReference type="EMBL" id="PKD44332.1"/>
    </source>
</evidence>
<feature type="coiled-coil region" evidence="1">
    <location>
        <begin position="88"/>
        <end position="115"/>
    </location>
</feature>
<evidence type="ECO:0000256" key="1">
    <source>
        <dbReference type="SAM" id="Coils"/>
    </source>
</evidence>
<sequence length="145" mass="16735">MNHSISILATLTLIAGFILSGCDSPSNKMQDAETSVIEANRDLEMAKSEVEAELKMYRAENDERIIEFNRTIGEIEQKIEKESDMDTKVRMEKNLAEYQTTHRELEREMDNYKASGRDNWDNFKDSFSSRMDNLGDSLDDFFTTS</sequence>
<dbReference type="RefSeq" id="WP_101071623.1">
    <property type="nucleotide sequence ID" value="NZ_PISP01000001.1"/>
</dbReference>
<gene>
    <name evidence="2" type="ORF">CWD77_02360</name>
</gene>
<feature type="coiled-coil region" evidence="1">
    <location>
        <begin position="29"/>
        <end position="60"/>
    </location>
</feature>
<name>A0A2N0VJG3_9BACT</name>
<dbReference type="OrthoDB" id="1122839at2"/>
<dbReference type="Proteomes" id="UP000233398">
    <property type="component" value="Unassembled WGS sequence"/>
</dbReference>
<comment type="caution">
    <text evidence="2">The sequence shown here is derived from an EMBL/GenBank/DDBJ whole genome shotgun (WGS) entry which is preliminary data.</text>
</comment>
<accession>A0A2N0VJG3</accession>